<proteinExistence type="inferred from homology"/>
<comment type="catalytic activity">
    <reaction evidence="7 8">
        <text>deamido-NAD(+) + L-glutamine + ATP + H2O = L-glutamate + AMP + diphosphate + NAD(+) + H(+)</text>
        <dbReference type="Rhea" id="RHEA:24384"/>
        <dbReference type="ChEBI" id="CHEBI:15377"/>
        <dbReference type="ChEBI" id="CHEBI:15378"/>
        <dbReference type="ChEBI" id="CHEBI:29985"/>
        <dbReference type="ChEBI" id="CHEBI:30616"/>
        <dbReference type="ChEBI" id="CHEBI:33019"/>
        <dbReference type="ChEBI" id="CHEBI:57540"/>
        <dbReference type="ChEBI" id="CHEBI:58359"/>
        <dbReference type="ChEBI" id="CHEBI:58437"/>
        <dbReference type="ChEBI" id="CHEBI:456215"/>
        <dbReference type="EC" id="6.3.5.1"/>
    </reaction>
</comment>
<dbReference type="SUPFAM" id="SSF56317">
    <property type="entry name" value="Carbon-nitrogen hydrolase"/>
    <property type="match status" value="1"/>
</dbReference>
<gene>
    <name evidence="11" type="primary">nadE2</name>
    <name evidence="7" type="synonym">nadE</name>
    <name evidence="11" type="ORF">DTL3_1221</name>
</gene>
<keyword evidence="4 7" id="KW-0547">Nucleotide-binding</keyword>
<dbReference type="GO" id="GO:0003952">
    <property type="term" value="F:NAD+ synthase (glutamine-hydrolyzing) activity"/>
    <property type="evidence" value="ECO:0007669"/>
    <property type="project" value="UniProtKB-UniRule"/>
</dbReference>
<keyword evidence="12" id="KW-1185">Reference proteome</keyword>
<dbReference type="InterPro" id="IPR014445">
    <property type="entry name" value="Gln-dep_NAD_synthase"/>
</dbReference>
<feature type="binding site" evidence="7">
    <location>
        <begin position="321"/>
        <end position="328"/>
    </location>
    <ligand>
        <name>ATP</name>
        <dbReference type="ChEBI" id="CHEBI:30616"/>
    </ligand>
</feature>
<dbReference type="PATRIC" id="fig|1006576.9.peg.1225"/>
<evidence type="ECO:0000256" key="5">
    <source>
        <dbReference type="ARBA" id="ARBA00022840"/>
    </source>
</evidence>
<feature type="domain" description="CN hydrolase" evidence="10">
    <location>
        <begin position="3"/>
        <end position="246"/>
    </location>
</feature>
<dbReference type="UniPathway" id="UPA00253">
    <property type="reaction ID" value="UER00334"/>
</dbReference>
<dbReference type="Proteomes" id="UP000032809">
    <property type="component" value="Chromosome I"/>
</dbReference>
<dbReference type="CDD" id="cd00553">
    <property type="entry name" value="NAD_synthase"/>
    <property type="match status" value="1"/>
</dbReference>
<evidence type="ECO:0000256" key="6">
    <source>
        <dbReference type="ARBA" id="ARBA00023027"/>
    </source>
</evidence>
<dbReference type="InterPro" id="IPR022310">
    <property type="entry name" value="NAD/GMP_synthase"/>
</dbReference>
<feature type="active site" description="Proton acceptor; for glutaminase activity" evidence="7">
    <location>
        <position position="43"/>
    </location>
</feature>
<feature type="binding site" evidence="7">
    <location>
        <position position="176"/>
    </location>
    <ligand>
        <name>L-glutamine</name>
        <dbReference type="ChEBI" id="CHEBI:58359"/>
    </ligand>
</feature>
<evidence type="ECO:0000256" key="4">
    <source>
        <dbReference type="ARBA" id="ARBA00022741"/>
    </source>
</evidence>
<accession>A0A0C7NRM9</accession>
<dbReference type="PANTHER" id="PTHR23090:SF9">
    <property type="entry name" value="GLUTAMINE-DEPENDENT NAD(+) SYNTHETASE"/>
    <property type="match status" value="1"/>
</dbReference>
<comment type="similarity">
    <text evidence="9">Belongs to the NAD synthetase family.</text>
</comment>
<dbReference type="SUPFAM" id="SSF52402">
    <property type="entry name" value="Adenine nucleotide alpha hydrolases-like"/>
    <property type="match status" value="1"/>
</dbReference>
<keyword evidence="6 7" id="KW-0520">NAD</keyword>
<dbReference type="OrthoDB" id="9803818at2"/>
<keyword evidence="5 7" id="KW-0067">ATP-binding</keyword>
<dbReference type="GO" id="GO:0008795">
    <property type="term" value="F:NAD+ synthase activity"/>
    <property type="evidence" value="ECO:0007669"/>
    <property type="project" value="UniProtKB-UniRule"/>
</dbReference>
<dbReference type="KEGG" id="dtn:DTL3_1221"/>
<dbReference type="AlphaFoldDB" id="A0A0C7NRM9"/>
<dbReference type="Pfam" id="PF02540">
    <property type="entry name" value="NAD_synthase"/>
    <property type="match status" value="1"/>
</dbReference>
<reference evidence="12" key="1">
    <citation type="submission" date="2014-11" db="EMBL/GenBank/DDBJ databases">
        <authorList>
            <person name="Wibberg D."/>
        </authorList>
    </citation>
    <scope>NUCLEOTIDE SEQUENCE [LARGE SCALE GENOMIC DNA]</scope>
    <source>
        <strain evidence="12">L3</strain>
    </source>
</reference>
<dbReference type="STRING" id="1006576.DTL3_1221"/>
<name>A0A0C7NRM9_DEFTU</name>
<evidence type="ECO:0000313" key="11">
    <source>
        <dbReference type="EMBL" id="CEP78522.1"/>
    </source>
</evidence>
<dbReference type="GO" id="GO:0005524">
    <property type="term" value="F:ATP binding"/>
    <property type="evidence" value="ECO:0007669"/>
    <property type="project" value="UniProtKB-UniRule"/>
</dbReference>
<evidence type="ECO:0000256" key="9">
    <source>
        <dbReference type="RuleBase" id="RU003811"/>
    </source>
</evidence>
<feature type="binding site" evidence="7">
    <location>
        <position position="404"/>
    </location>
    <ligand>
        <name>deamido-NAD(+)</name>
        <dbReference type="ChEBI" id="CHEBI:58437"/>
        <note>ligand shared between two neighboring subunits</note>
    </ligand>
</feature>
<dbReference type="PROSITE" id="PS50263">
    <property type="entry name" value="CN_HYDROLASE"/>
    <property type="match status" value="1"/>
</dbReference>
<dbReference type="EMBL" id="LN824141">
    <property type="protein sequence ID" value="CEP78522.1"/>
    <property type="molecule type" value="Genomic_DNA"/>
</dbReference>
<feature type="binding site" evidence="7">
    <location>
        <position position="433"/>
    </location>
    <ligand>
        <name>deamido-NAD(+)</name>
        <dbReference type="ChEBI" id="CHEBI:58437"/>
        <note>ligand shared between two neighboring subunits</note>
    </ligand>
</feature>
<dbReference type="HOGENOM" id="CLU_022313_2_0_0"/>
<protein>
    <recommendedName>
        <fullName evidence="7 8">Glutamine-dependent NAD(+) synthetase</fullName>
        <ecNumber evidence="7 8">6.3.5.1</ecNumber>
    </recommendedName>
    <alternativeName>
        <fullName evidence="7 8">NAD(+) synthase [glutamine-hydrolyzing]</fullName>
    </alternativeName>
</protein>
<dbReference type="InterPro" id="IPR036526">
    <property type="entry name" value="C-N_Hydrolase_sf"/>
</dbReference>
<dbReference type="EC" id="6.3.5.1" evidence="7 8"/>
<dbReference type="Gene3D" id="3.40.50.620">
    <property type="entry name" value="HUPs"/>
    <property type="match status" value="1"/>
</dbReference>
<evidence type="ECO:0000256" key="1">
    <source>
        <dbReference type="ARBA" id="ARBA00005188"/>
    </source>
</evidence>
<evidence type="ECO:0000256" key="7">
    <source>
        <dbReference type="HAMAP-Rule" id="MF_02090"/>
    </source>
</evidence>
<comment type="pathway">
    <text evidence="1 7 8">Cofactor biosynthesis; NAD(+) biosynthesis; NAD(+) from deamido-NAD(+) (L-Gln route): step 1/1.</text>
</comment>
<keyword evidence="3 7" id="KW-0436">Ligase</keyword>
<dbReference type="NCBIfam" id="TIGR00552">
    <property type="entry name" value="nadE"/>
    <property type="match status" value="1"/>
</dbReference>
<dbReference type="InterPro" id="IPR014729">
    <property type="entry name" value="Rossmann-like_a/b/a_fold"/>
</dbReference>
<feature type="active site" description="For glutaminase activity" evidence="7">
    <location>
        <position position="113"/>
    </location>
</feature>
<dbReference type="InterPro" id="IPR003694">
    <property type="entry name" value="NAD_synthase"/>
</dbReference>
<comment type="caution">
    <text evidence="7">Lacks conserved residue(s) required for the propagation of feature annotation.</text>
</comment>
<dbReference type="GO" id="GO:0004359">
    <property type="term" value="F:glutaminase activity"/>
    <property type="evidence" value="ECO:0007669"/>
    <property type="project" value="InterPro"/>
</dbReference>
<evidence type="ECO:0000256" key="8">
    <source>
        <dbReference type="PIRNR" id="PIRNR006630"/>
    </source>
</evidence>
<evidence type="ECO:0000259" key="10">
    <source>
        <dbReference type="PROSITE" id="PS50263"/>
    </source>
</evidence>
<sequence>MEIRVAIAQMNSIVGDYYGNINKIKNNIRQACNDHADIIVFPELCLNGYPPEDLLLKTQFLNDSLKSIKDVKDFTEDKDIVIILGAVECDEYYNIYNSAQIIFKGNLLGKYKKRLLSSFSFFDERRYFNPSDILTLIELNGSKIGITIGNEICFPNSSLYSAVNNETDLILNLSASVFYKNKINSIHNILKARALELSSWVVYCNMVGGQDELVFDGGSMVIDPYGVIEMNAPLFEEGIYFIDIDAEEAKRAKLKNSKSSSLCQVKNNVEIININKIVSKKRKIKSITSKIPDENELLYSAIKLGLRDYLVKNGFSSVVLGLSGGVDSALVASIAADSIGNKNVLALIMPSEFTSKKSVEDAVELSLNLGIEYKIISISELYNTYLDTLKESFKGKTFDETEENLQARIRGNIIMAFSNKFGHLALVCGNKSEVATGYSTLYGDTAGGFAPIKDLYKTELYKVAKKYNEIHNKEIITKSILEKPPSAELRPNQKDEDKLPPYDILDKILFNYIERGKSYNELLEMGLNEEIVKNVINMVEKSEWKRRQLPAGIKLSELSFGKERKMPITKKYRFW</sequence>
<dbReference type="Pfam" id="PF00795">
    <property type="entry name" value="CN_hydrolase"/>
    <property type="match status" value="1"/>
</dbReference>
<comment type="function">
    <text evidence="7">Catalyzes the ATP-dependent amidation of deamido-NAD to form NAD. Uses L-glutamine as a nitrogen source.</text>
</comment>
<dbReference type="GO" id="GO:0009435">
    <property type="term" value="P:NAD+ biosynthetic process"/>
    <property type="evidence" value="ECO:0007669"/>
    <property type="project" value="UniProtKB-UniRule"/>
</dbReference>
<dbReference type="CDD" id="cd07570">
    <property type="entry name" value="GAT_Gln-NAD-synth"/>
    <property type="match status" value="1"/>
</dbReference>
<dbReference type="HAMAP" id="MF_02090">
    <property type="entry name" value="NadE_glutamine_dep"/>
    <property type="match status" value="1"/>
</dbReference>
<feature type="binding site" evidence="7">
    <location>
        <position position="545"/>
    </location>
    <ligand>
        <name>deamido-NAD(+)</name>
        <dbReference type="ChEBI" id="CHEBI:58437"/>
        <note>ligand shared between two neighboring subunits</note>
    </ligand>
</feature>
<dbReference type="PANTHER" id="PTHR23090">
    <property type="entry name" value="NH 3 /GLUTAMINE-DEPENDENT NAD + SYNTHETASE"/>
    <property type="match status" value="1"/>
</dbReference>
<dbReference type="InterPro" id="IPR003010">
    <property type="entry name" value="C-N_Hydrolase"/>
</dbReference>
<dbReference type="FunFam" id="3.40.50.620:FF:000106">
    <property type="entry name" value="Glutamine-dependent NAD(+) synthetase"/>
    <property type="match status" value="1"/>
</dbReference>
<evidence type="ECO:0000256" key="2">
    <source>
        <dbReference type="ARBA" id="ARBA00007145"/>
    </source>
</evidence>
<dbReference type="Gene3D" id="3.60.110.10">
    <property type="entry name" value="Carbon-nitrogen hydrolase"/>
    <property type="match status" value="1"/>
</dbReference>
<dbReference type="NCBIfam" id="NF010588">
    <property type="entry name" value="PRK13981.1"/>
    <property type="match status" value="1"/>
</dbReference>
<feature type="binding site" evidence="7">
    <location>
        <position position="182"/>
    </location>
    <ligand>
        <name>L-glutamine</name>
        <dbReference type="ChEBI" id="CHEBI:58359"/>
    </ligand>
</feature>
<dbReference type="GO" id="GO:0005737">
    <property type="term" value="C:cytoplasm"/>
    <property type="evidence" value="ECO:0007669"/>
    <property type="project" value="InterPro"/>
</dbReference>
<comment type="similarity">
    <text evidence="2 7 8">In the C-terminal section; belongs to the NAD synthetase family.</text>
</comment>
<evidence type="ECO:0000256" key="3">
    <source>
        <dbReference type="ARBA" id="ARBA00022598"/>
    </source>
</evidence>
<evidence type="ECO:0000313" key="12">
    <source>
        <dbReference type="Proteomes" id="UP000032809"/>
    </source>
</evidence>
<dbReference type="PIRSF" id="PIRSF006630">
    <property type="entry name" value="NADS_GAT"/>
    <property type="match status" value="1"/>
</dbReference>
<dbReference type="RefSeq" id="WP_045087950.1">
    <property type="nucleotide sequence ID" value="NZ_LN824141.1"/>
</dbReference>
<organism evidence="11 12">
    <name type="scientific">Defluviitoga tunisiensis</name>
    <dbReference type="NCBI Taxonomy" id="1006576"/>
    <lineage>
        <taxon>Bacteria</taxon>
        <taxon>Thermotogati</taxon>
        <taxon>Thermotogota</taxon>
        <taxon>Thermotogae</taxon>
        <taxon>Petrotogales</taxon>
        <taxon>Petrotogaceae</taxon>
        <taxon>Defluviitoga</taxon>
    </lineage>
</organism>